<dbReference type="OrthoDB" id="5614584at2"/>
<dbReference type="RefSeq" id="WP_086712746.1">
    <property type="nucleotide sequence ID" value="NZ_AP025493.1"/>
</dbReference>
<sequence length="378" mass="41379">MNRLFLLLLVIPSMVTAKLVEVEATGYGVNISAATDDALVAAVKQTNNTTINVNQKSVSTLLKENGTTDLSKATGKTFDLAANGVIKEYKIVSSQCNDDKCLVKIVAVVKESKETVIENLNRKKVSIKKFKGKSSDNFNTALEQSFTKGGGKFAVIENAVDEQMDYLIEVTLKKADTKSWKVDSRKTDPLTNRVSGSVMTKYSSIYEVNYRVLSGVTGQVKYASSQKSTSSRNNLSLLAKITASKVYEDITDAVFPMRIAAVSPEVNEIAVPTDGKTFSVGQKLKITAVDNTVRDPYTKEVIGYQTIKVGEAKVSRIDRKVMYATITSSNIDSIQTKMIVEVIKSKRKVDKKVTQPKVKFTEDKAESIVDSKHGGVVL</sequence>
<comment type="caution">
    <text evidence="2">The sequence shown here is derived from an EMBL/GenBank/DDBJ whole genome shotgun (WGS) entry which is preliminary data.</text>
</comment>
<feature type="chain" id="PRO_5024350059" evidence="1">
    <location>
        <begin position="18"/>
        <end position="378"/>
    </location>
</feature>
<proteinExistence type="predicted"/>
<name>A0A5M9NZN0_9VIBR</name>
<keyword evidence="1" id="KW-0732">Signal</keyword>
<dbReference type="EMBL" id="VXJS01000004">
    <property type="protein sequence ID" value="KAA8677600.1"/>
    <property type="molecule type" value="Genomic_DNA"/>
</dbReference>
<reference evidence="2 3" key="1">
    <citation type="submission" date="2019-09" db="EMBL/GenBank/DDBJ databases">
        <title>Draft genome sequence of various Type strains from the CCUG.</title>
        <authorList>
            <person name="Pineiro-Iglesias B."/>
            <person name="Tunovic T."/>
            <person name="Unosson C."/>
            <person name="Inganas E."/>
            <person name="Ohlen M."/>
            <person name="Cardew S."/>
            <person name="Jensie-Markopoulos S."/>
            <person name="Salva-Serra F."/>
            <person name="Jaen-Luchoro D."/>
            <person name="Karlsson R."/>
            <person name="Svensson-Stadler L."/>
            <person name="Chun J."/>
            <person name="Moore E."/>
        </authorList>
    </citation>
    <scope>NUCLEOTIDE SEQUENCE [LARGE SCALE GENOMIC DNA]</scope>
    <source>
        <strain evidence="2 3">CCUG 56969T</strain>
    </source>
</reference>
<keyword evidence="3" id="KW-1185">Reference proteome</keyword>
<evidence type="ECO:0000313" key="2">
    <source>
        <dbReference type="EMBL" id="KAA8677600.1"/>
    </source>
</evidence>
<protein>
    <submittedName>
        <fullName evidence="2">Uncharacterized protein</fullName>
    </submittedName>
</protein>
<gene>
    <name evidence="2" type="ORF">F4W18_08545</name>
</gene>
<organism evidence="2 3">
    <name type="scientific">Vibrio gigantis</name>
    <dbReference type="NCBI Taxonomy" id="296199"/>
    <lineage>
        <taxon>Bacteria</taxon>
        <taxon>Pseudomonadati</taxon>
        <taxon>Pseudomonadota</taxon>
        <taxon>Gammaproteobacteria</taxon>
        <taxon>Vibrionales</taxon>
        <taxon>Vibrionaceae</taxon>
        <taxon>Vibrio</taxon>
    </lineage>
</organism>
<dbReference type="Proteomes" id="UP000322521">
    <property type="component" value="Unassembled WGS sequence"/>
</dbReference>
<accession>A0A5M9NZN0</accession>
<evidence type="ECO:0000313" key="3">
    <source>
        <dbReference type="Proteomes" id="UP000322521"/>
    </source>
</evidence>
<dbReference type="AlphaFoldDB" id="A0A5M9NZN0"/>
<evidence type="ECO:0000256" key="1">
    <source>
        <dbReference type="SAM" id="SignalP"/>
    </source>
</evidence>
<feature type="signal peptide" evidence="1">
    <location>
        <begin position="1"/>
        <end position="17"/>
    </location>
</feature>